<feature type="transmembrane region" description="Helical" evidence="6">
    <location>
        <begin position="212"/>
        <end position="231"/>
    </location>
</feature>
<feature type="transmembrane region" description="Helical" evidence="6">
    <location>
        <begin position="20"/>
        <end position="41"/>
    </location>
</feature>
<keyword evidence="4 6" id="KW-0472">Membrane</keyword>
<dbReference type="InterPro" id="IPR049326">
    <property type="entry name" value="Rhodopsin_dom_fungi"/>
</dbReference>
<evidence type="ECO:0000256" key="1">
    <source>
        <dbReference type="ARBA" id="ARBA00004141"/>
    </source>
</evidence>
<keyword evidence="3 6" id="KW-1133">Transmembrane helix</keyword>
<name>A0A8H4TTD9_9HYPO</name>
<evidence type="ECO:0000256" key="4">
    <source>
        <dbReference type="ARBA" id="ARBA00023136"/>
    </source>
</evidence>
<comment type="subcellular location">
    <subcellularLocation>
        <location evidence="1">Membrane</location>
        <topology evidence="1">Multi-pass membrane protein</topology>
    </subcellularLocation>
</comment>
<proteinExistence type="inferred from homology"/>
<dbReference type="EMBL" id="JABEYC010001577">
    <property type="protein sequence ID" value="KAF4963801.1"/>
    <property type="molecule type" value="Genomic_DNA"/>
</dbReference>
<dbReference type="GO" id="GO:0016020">
    <property type="term" value="C:membrane"/>
    <property type="evidence" value="ECO:0007669"/>
    <property type="project" value="UniProtKB-SubCell"/>
</dbReference>
<evidence type="ECO:0000313" key="9">
    <source>
        <dbReference type="Proteomes" id="UP000635477"/>
    </source>
</evidence>
<dbReference type="Proteomes" id="UP000635477">
    <property type="component" value="Unassembled WGS sequence"/>
</dbReference>
<evidence type="ECO:0000256" key="2">
    <source>
        <dbReference type="ARBA" id="ARBA00022692"/>
    </source>
</evidence>
<accession>A0A8H4TTD9</accession>
<gene>
    <name evidence="8" type="ORF">FZEAL_10914</name>
</gene>
<dbReference type="OrthoDB" id="5413793at2759"/>
<evidence type="ECO:0000256" key="3">
    <source>
        <dbReference type="ARBA" id="ARBA00022989"/>
    </source>
</evidence>
<evidence type="ECO:0000256" key="5">
    <source>
        <dbReference type="ARBA" id="ARBA00038359"/>
    </source>
</evidence>
<keyword evidence="2 6" id="KW-0812">Transmembrane</keyword>
<dbReference type="Pfam" id="PF20684">
    <property type="entry name" value="Fung_rhodopsin"/>
    <property type="match status" value="1"/>
</dbReference>
<evidence type="ECO:0000313" key="8">
    <source>
        <dbReference type="EMBL" id="KAF4963801.1"/>
    </source>
</evidence>
<feature type="transmembrane region" description="Helical" evidence="6">
    <location>
        <begin position="131"/>
        <end position="152"/>
    </location>
</feature>
<evidence type="ECO:0000259" key="7">
    <source>
        <dbReference type="Pfam" id="PF20684"/>
    </source>
</evidence>
<protein>
    <recommendedName>
        <fullName evidence="7">Rhodopsin domain-containing protein</fullName>
    </recommendedName>
</protein>
<dbReference type="PANTHER" id="PTHR33048">
    <property type="entry name" value="PTH11-LIKE INTEGRAL MEMBRANE PROTEIN (AFU_ORTHOLOGUE AFUA_5G11245)"/>
    <property type="match status" value="1"/>
</dbReference>
<dbReference type="InterPro" id="IPR052337">
    <property type="entry name" value="SAT4-like"/>
</dbReference>
<feature type="transmembrane region" description="Helical" evidence="6">
    <location>
        <begin position="92"/>
        <end position="119"/>
    </location>
</feature>
<keyword evidence="9" id="KW-1185">Reference proteome</keyword>
<feature type="domain" description="Rhodopsin" evidence="7">
    <location>
        <begin position="37"/>
        <end position="277"/>
    </location>
</feature>
<feature type="transmembrane region" description="Helical" evidence="6">
    <location>
        <begin position="178"/>
        <end position="200"/>
    </location>
</feature>
<comment type="similarity">
    <text evidence="5">Belongs to the SAT4 family.</text>
</comment>
<comment type="caution">
    <text evidence="8">The sequence shown here is derived from an EMBL/GenBank/DDBJ whole genome shotgun (WGS) entry which is preliminary data.</text>
</comment>
<reference evidence="8" key="1">
    <citation type="journal article" date="2020" name="BMC Genomics">
        <title>Correction to: Identification and distribution of gene clusters required for synthesis of sphingolipid metabolism inhibitors in diverse species of the filamentous fungus Fusarium.</title>
        <authorList>
            <person name="Kim H.S."/>
            <person name="Lohmar J.M."/>
            <person name="Busman M."/>
            <person name="Brown D.W."/>
            <person name="Naumann T.A."/>
            <person name="Divon H.H."/>
            <person name="Lysoe E."/>
            <person name="Uhlig S."/>
            <person name="Proctor R.H."/>
        </authorList>
    </citation>
    <scope>NUCLEOTIDE SEQUENCE</scope>
    <source>
        <strain evidence="8">NRRL 22465</strain>
    </source>
</reference>
<dbReference type="AlphaFoldDB" id="A0A8H4TTD9"/>
<feature type="transmembrane region" description="Helical" evidence="6">
    <location>
        <begin position="53"/>
        <end position="72"/>
    </location>
</feature>
<dbReference type="PANTHER" id="PTHR33048:SF47">
    <property type="entry name" value="INTEGRAL MEMBRANE PROTEIN-RELATED"/>
    <property type="match status" value="1"/>
</dbReference>
<sequence length="407" mass="45176">MTNLLGGGLVTGSTPQGRFIFDLNVALLVITTAVVLARLYVRGIMIKALGLDDALAFIAWCLAVTQGSIDITQVGNGAGSHMKDLSPKQLNAFFSLLPIAQLAYFLGDGFVRLSILAFLPRITSDKPILQCAWVTAAFNIVLTLVAFFFFLFECSPVLDLFDASKLDRKCMSKDKEAYMMWTHAILGTCIDAVLFCLPIWVIRKNMTTRIKAIRVILIFSVGLFAVVTGIVKTYMFMTTNFAADPTFKMTRVCPWNSLELHVGLWCACFPALQPLVRLVSFNLNLRSRIETTIMKVSGGGTKMSAQDSYWSNSGGCLQSNAFDGQDYASRSNAMGSYGDSTTEFVHLDDSERGIRATTNVHVEVEYRNSKKEPVETELREAVVPLLEELGNTKSVYYRRSEELEEFD</sequence>
<organism evidence="8 9">
    <name type="scientific">Fusarium zealandicum</name>
    <dbReference type="NCBI Taxonomy" id="1053134"/>
    <lineage>
        <taxon>Eukaryota</taxon>
        <taxon>Fungi</taxon>
        <taxon>Dikarya</taxon>
        <taxon>Ascomycota</taxon>
        <taxon>Pezizomycotina</taxon>
        <taxon>Sordariomycetes</taxon>
        <taxon>Hypocreomycetidae</taxon>
        <taxon>Hypocreales</taxon>
        <taxon>Nectriaceae</taxon>
        <taxon>Fusarium</taxon>
        <taxon>Fusarium staphyleae species complex</taxon>
    </lineage>
</organism>
<reference evidence="8" key="2">
    <citation type="submission" date="2020-05" db="EMBL/GenBank/DDBJ databases">
        <authorList>
            <person name="Kim H.-S."/>
            <person name="Proctor R.H."/>
            <person name="Brown D.W."/>
        </authorList>
    </citation>
    <scope>NUCLEOTIDE SEQUENCE</scope>
    <source>
        <strain evidence="8">NRRL 22465</strain>
    </source>
</reference>
<evidence type="ECO:0000256" key="6">
    <source>
        <dbReference type="SAM" id="Phobius"/>
    </source>
</evidence>